<reference evidence="2 3" key="1">
    <citation type="submission" date="2020-01" db="EMBL/GenBank/DDBJ databases">
        <authorList>
            <consortium name="DOE Joint Genome Institute"/>
            <person name="Haridas S."/>
            <person name="Albert R."/>
            <person name="Binder M."/>
            <person name="Bloem J."/>
            <person name="Labutti K."/>
            <person name="Salamov A."/>
            <person name="Andreopoulos B."/>
            <person name="Baker S.E."/>
            <person name="Barry K."/>
            <person name="Bills G."/>
            <person name="Bluhm B.H."/>
            <person name="Cannon C."/>
            <person name="Castanera R."/>
            <person name="Culley D.E."/>
            <person name="Daum C."/>
            <person name="Ezra D."/>
            <person name="Gonzalez J.B."/>
            <person name="Henrissat B."/>
            <person name="Kuo A."/>
            <person name="Liang C."/>
            <person name="Lipzen A."/>
            <person name="Lutzoni F."/>
            <person name="Magnuson J."/>
            <person name="Mondo S."/>
            <person name="Nolan M."/>
            <person name="Ohm R."/>
            <person name="Pangilinan J."/>
            <person name="Park H.-J.H."/>
            <person name="Ramirez L."/>
            <person name="Alfaro M."/>
            <person name="Sun H."/>
            <person name="Tritt A."/>
            <person name="Yoshinaga Y."/>
            <person name="Zwiers L.-H.L."/>
            <person name="Turgeon B.G."/>
            <person name="Goodwin S.B."/>
            <person name="Spatafora J.W."/>
            <person name="Crous P.W."/>
            <person name="Grigoriev I.V."/>
        </authorList>
    </citation>
    <scope>NUCLEOTIDE SEQUENCE [LARGE SCALE GENOMIC DNA]</scope>
    <source>
        <strain evidence="2 3">CBS 611.86</strain>
    </source>
</reference>
<gene>
    <name evidence="2" type="ORF">BDV95DRAFT_362506</name>
</gene>
<protein>
    <submittedName>
        <fullName evidence="2">Uncharacterized protein</fullName>
    </submittedName>
</protein>
<keyword evidence="1" id="KW-0812">Transmembrane</keyword>
<keyword evidence="1" id="KW-1133">Transmembrane helix</keyword>
<comment type="caution">
    <text evidence="2">The sequence shown here is derived from an EMBL/GenBank/DDBJ whole genome shotgun (WGS) entry which is preliminary data.</text>
</comment>
<dbReference type="Proteomes" id="UP000481861">
    <property type="component" value="Unassembled WGS sequence"/>
</dbReference>
<feature type="transmembrane region" description="Helical" evidence="1">
    <location>
        <begin position="46"/>
        <end position="68"/>
    </location>
</feature>
<evidence type="ECO:0000313" key="3">
    <source>
        <dbReference type="Proteomes" id="UP000481861"/>
    </source>
</evidence>
<keyword evidence="1" id="KW-0472">Membrane</keyword>
<dbReference type="EMBL" id="JAADJZ010000008">
    <property type="protein sequence ID" value="KAF2872975.1"/>
    <property type="molecule type" value="Genomic_DNA"/>
</dbReference>
<feature type="transmembrane region" description="Helical" evidence="1">
    <location>
        <begin position="110"/>
        <end position="133"/>
    </location>
</feature>
<organism evidence="2 3">
    <name type="scientific">Massariosphaeria phaeospora</name>
    <dbReference type="NCBI Taxonomy" id="100035"/>
    <lineage>
        <taxon>Eukaryota</taxon>
        <taxon>Fungi</taxon>
        <taxon>Dikarya</taxon>
        <taxon>Ascomycota</taxon>
        <taxon>Pezizomycotina</taxon>
        <taxon>Dothideomycetes</taxon>
        <taxon>Pleosporomycetidae</taxon>
        <taxon>Pleosporales</taxon>
        <taxon>Pleosporales incertae sedis</taxon>
        <taxon>Massariosphaeria</taxon>
    </lineage>
</organism>
<name>A0A7C8MC67_9PLEO</name>
<evidence type="ECO:0000313" key="2">
    <source>
        <dbReference type="EMBL" id="KAF2872975.1"/>
    </source>
</evidence>
<accession>A0A7C8MC67</accession>
<keyword evidence="3" id="KW-1185">Reference proteome</keyword>
<feature type="transmembrane region" description="Helical" evidence="1">
    <location>
        <begin position="80"/>
        <end position="104"/>
    </location>
</feature>
<dbReference type="AlphaFoldDB" id="A0A7C8MC67"/>
<proteinExistence type="predicted"/>
<evidence type="ECO:0000256" key="1">
    <source>
        <dbReference type="SAM" id="Phobius"/>
    </source>
</evidence>
<sequence length="152" mass="16909">MVVLWLSSSIVIAGAGWGGNFAFPVSFPQCPLFPFSRVSSLCLHCALWFYFFCCGWKSFHAWGWFLLLSFPLKAQRHDGWVVGSGYGVGWWVGLLKLFVCLCFAELGGNWFVALFFFCLLLACWIACVTTLLFSRTNTAEIKSSICASAGSE</sequence>